<dbReference type="InterPro" id="IPR050214">
    <property type="entry name" value="Cys_Synth/Cystath_Beta-Synth"/>
</dbReference>
<evidence type="ECO:0000256" key="1">
    <source>
        <dbReference type="ARBA" id="ARBA00001933"/>
    </source>
</evidence>
<keyword evidence="5" id="KW-1185">Reference proteome</keyword>
<comment type="cofactor">
    <cofactor evidence="1">
        <name>pyridoxal 5'-phosphate</name>
        <dbReference type="ChEBI" id="CHEBI:597326"/>
    </cofactor>
</comment>
<reference evidence="5" key="1">
    <citation type="journal article" date="2019" name="Int. J. Syst. Evol. Microbiol.">
        <title>The Global Catalogue of Microorganisms (GCM) 10K type strain sequencing project: providing services to taxonomists for standard genome sequencing and annotation.</title>
        <authorList>
            <consortium name="The Broad Institute Genomics Platform"/>
            <consortium name="The Broad Institute Genome Sequencing Center for Infectious Disease"/>
            <person name="Wu L."/>
            <person name="Ma J."/>
        </authorList>
    </citation>
    <scope>NUCLEOTIDE SEQUENCE [LARGE SCALE GENOMIC DNA]</scope>
    <source>
        <strain evidence="5">KCTC 42964</strain>
    </source>
</reference>
<dbReference type="RefSeq" id="WP_379900292.1">
    <property type="nucleotide sequence ID" value="NZ_JBHRTR010000025.1"/>
</dbReference>
<dbReference type="SUPFAM" id="SSF53686">
    <property type="entry name" value="Tryptophan synthase beta subunit-like PLP-dependent enzymes"/>
    <property type="match status" value="1"/>
</dbReference>
<evidence type="ECO:0000313" key="4">
    <source>
        <dbReference type="EMBL" id="MFC3227805.1"/>
    </source>
</evidence>
<dbReference type="EMBL" id="JBHRTR010000025">
    <property type="protein sequence ID" value="MFC3227805.1"/>
    <property type="molecule type" value="Genomic_DNA"/>
</dbReference>
<comment type="caution">
    <text evidence="4">The sequence shown here is derived from an EMBL/GenBank/DDBJ whole genome shotgun (WGS) entry which is preliminary data.</text>
</comment>
<feature type="domain" description="Tryptophan synthase beta chain-like PALP" evidence="3">
    <location>
        <begin position="79"/>
        <end position="380"/>
    </location>
</feature>
<evidence type="ECO:0000256" key="2">
    <source>
        <dbReference type="ARBA" id="ARBA00022898"/>
    </source>
</evidence>
<keyword evidence="2" id="KW-0663">Pyridoxal phosphate</keyword>
<dbReference type="Proteomes" id="UP001595528">
    <property type="component" value="Unassembled WGS sequence"/>
</dbReference>
<accession>A0ABV7L0A5</accession>
<protein>
    <submittedName>
        <fullName evidence="4">Pyridoxal-phosphate dependent enzyme</fullName>
    </submittedName>
</protein>
<proteinExistence type="predicted"/>
<name>A0ABV7L0A5_9PROT</name>
<gene>
    <name evidence="4" type="ORF">ACFOGJ_11215</name>
</gene>
<dbReference type="Gene3D" id="3.40.50.1100">
    <property type="match status" value="2"/>
</dbReference>
<dbReference type="InterPro" id="IPR036052">
    <property type="entry name" value="TrpB-like_PALP_sf"/>
</dbReference>
<dbReference type="InterPro" id="IPR001926">
    <property type="entry name" value="TrpB-like_PALP"/>
</dbReference>
<dbReference type="PANTHER" id="PTHR10314">
    <property type="entry name" value="CYSTATHIONINE BETA-SYNTHASE"/>
    <property type="match status" value="1"/>
</dbReference>
<sequence length="418" mass="43325">MAGASLAIGQRSLGDRSKLFPLLPVLTEGCPATSDAEMQYPLEIDYAYDRVDPALFDQPPLPGLARWAPLLPPLAPGLDLGEGGTALVPADDLGRALGFTGRLLLKDESRNPTWSHKDRLNLCTVSTAILSGAPGIAVASSGNHGAAAAAFAARAGLPCVVVTSEGPQPSFRRLLAALGAHVVLTDADNRWPVLRRIVAATGFMPASNLTRFHTGNPYGPEGYKTIAYELFLQLGRRVPDSVLVPTGYAELLYGLAKGFRELRLLGLADRVPQLLSAEPAARGPLARAAGSNAAAMEVAPEPSAAAGIACTVGGYRGIVALQESHGRALTCSEAGMAEMQARLARHGYYQEISGAAGLAAGAEVIARGEKLDGIVVAILTSTGLKDGPMDVSDVPVCAAEEVEALIARLQAEGETGAP</sequence>
<dbReference type="Pfam" id="PF00291">
    <property type="entry name" value="PALP"/>
    <property type="match status" value="1"/>
</dbReference>
<evidence type="ECO:0000259" key="3">
    <source>
        <dbReference type="Pfam" id="PF00291"/>
    </source>
</evidence>
<evidence type="ECO:0000313" key="5">
    <source>
        <dbReference type="Proteomes" id="UP001595528"/>
    </source>
</evidence>
<organism evidence="4 5">
    <name type="scientific">Marinibaculum pumilum</name>
    <dbReference type="NCBI Taxonomy" id="1766165"/>
    <lineage>
        <taxon>Bacteria</taxon>
        <taxon>Pseudomonadati</taxon>
        <taxon>Pseudomonadota</taxon>
        <taxon>Alphaproteobacteria</taxon>
        <taxon>Rhodospirillales</taxon>
        <taxon>Rhodospirillaceae</taxon>
        <taxon>Marinibaculum</taxon>
    </lineage>
</organism>